<dbReference type="AlphaFoldDB" id="I3C958"/>
<dbReference type="STRING" id="926559.JoomaDRAFT_3204"/>
<dbReference type="SUPFAM" id="SSF48452">
    <property type="entry name" value="TPR-like"/>
    <property type="match status" value="1"/>
</dbReference>
<evidence type="ECO:0000313" key="1">
    <source>
        <dbReference type="EMBL" id="EIJ40151.1"/>
    </source>
</evidence>
<dbReference type="PROSITE" id="PS51257">
    <property type="entry name" value="PROKAR_LIPOPROTEIN"/>
    <property type="match status" value="1"/>
</dbReference>
<dbReference type="Proteomes" id="UP000004690">
    <property type="component" value="Unassembled WGS sequence"/>
</dbReference>
<name>I3C958_9FLAO</name>
<reference evidence="1 2" key="1">
    <citation type="submission" date="2012-02" db="EMBL/GenBank/DDBJ databases">
        <title>Improved High-Quality Draft genome of Joostella marina DSM 19592.</title>
        <authorList>
            <consortium name="US DOE Joint Genome Institute (JGI-PGF)"/>
            <person name="Lucas S."/>
            <person name="Copeland A."/>
            <person name="Lapidus A."/>
            <person name="Bruce D."/>
            <person name="Goodwin L."/>
            <person name="Pitluck S."/>
            <person name="Peters L."/>
            <person name="Chertkov O."/>
            <person name="Ovchinnikova G."/>
            <person name="Kyrpides N."/>
            <person name="Mavromatis K."/>
            <person name="Detter J.C."/>
            <person name="Han C."/>
            <person name="Land M."/>
            <person name="Hauser L."/>
            <person name="Markowitz V."/>
            <person name="Cheng J.-F."/>
            <person name="Hugenholtz P."/>
            <person name="Woyke T."/>
            <person name="Wu D."/>
            <person name="Tindall B."/>
            <person name="Brambilla E."/>
            <person name="Klenk H.-P."/>
            <person name="Eisen J.A."/>
        </authorList>
    </citation>
    <scope>NUCLEOTIDE SEQUENCE [LARGE SCALE GENOMIC DNA]</scope>
    <source>
        <strain evidence="1 2">DSM 19592</strain>
    </source>
</reference>
<dbReference type="Pfam" id="PF12771">
    <property type="entry name" value="SusD-like_2"/>
    <property type="match status" value="1"/>
</dbReference>
<accession>I3C958</accession>
<evidence type="ECO:0000313" key="2">
    <source>
        <dbReference type="Proteomes" id="UP000004690"/>
    </source>
</evidence>
<dbReference type="HOGENOM" id="CLU_025928_1_0_10"/>
<dbReference type="Gene3D" id="1.25.40.390">
    <property type="match status" value="1"/>
</dbReference>
<dbReference type="OrthoDB" id="725917at2"/>
<dbReference type="InterPro" id="IPR011990">
    <property type="entry name" value="TPR-like_helical_dom_sf"/>
</dbReference>
<protein>
    <recommendedName>
        <fullName evidence="3">Starch-binding associating with outer membrane</fullName>
    </recommendedName>
</protein>
<dbReference type="RefSeq" id="WP_008614150.1">
    <property type="nucleotide sequence ID" value="NZ_JH651379.1"/>
</dbReference>
<organism evidence="1 2">
    <name type="scientific">Galbibacter orientalis DSM 19592</name>
    <dbReference type="NCBI Taxonomy" id="926559"/>
    <lineage>
        <taxon>Bacteria</taxon>
        <taxon>Pseudomonadati</taxon>
        <taxon>Bacteroidota</taxon>
        <taxon>Flavobacteriia</taxon>
        <taxon>Flavobacteriales</taxon>
        <taxon>Flavobacteriaceae</taxon>
        <taxon>Galbibacter</taxon>
    </lineage>
</organism>
<dbReference type="EMBL" id="JH651379">
    <property type="protein sequence ID" value="EIJ40151.1"/>
    <property type="molecule type" value="Genomic_DNA"/>
</dbReference>
<sequence length="462" mass="51898">MKNIYINTLLIALFITSCSNFDEDINTNPNVPSQASGMQLIAQAELSLPGLSSSPQGEFMSQYLAETQYVGTSLYPQQSTSFYGWYQGPLADLQAVITSDNLTGTEGPIENQIAVAKILKAYYFWNLTDRWGDIPYSEALKGQEDFTPIYDSQESIYKDLFAELKEASNMIVTGNLSNDIIYDGDISKWKKFSNTVRMLMALRLSEVDPATAQAEFVSAIDDGVFTSNDDNLFFQHLADANNQNYWYGQIVNQNREWWALTEGLVDQMKPVNDPRLPIYGNPARDSGEYVGMLYGDEVNLGTQEYSLLGDAIYAQDAPVYLVTYAQVLFAMAEASQRGWIAGDTASFYESAIESSILQWTGNTDTVADFMMEPGIAFNDAIGIEQIATQRWVHLFMFGYEAWAEWRRTGFPNMMVSPNGAAVPARLSYPDNEAFNNEVNYNEALDRQFGGEDSIYGQLWWDE</sequence>
<proteinExistence type="predicted"/>
<keyword evidence="2" id="KW-1185">Reference proteome</keyword>
<gene>
    <name evidence="1" type="ORF">JoomaDRAFT_3204</name>
</gene>
<dbReference type="InterPro" id="IPR041662">
    <property type="entry name" value="SusD-like_2"/>
</dbReference>
<evidence type="ECO:0008006" key="3">
    <source>
        <dbReference type="Google" id="ProtNLM"/>
    </source>
</evidence>
<dbReference type="eggNOG" id="COG4198">
    <property type="taxonomic scope" value="Bacteria"/>
</dbReference>